<evidence type="ECO:0000256" key="1">
    <source>
        <dbReference type="ARBA" id="ARBA00022801"/>
    </source>
</evidence>
<keyword evidence="1" id="KW-0378">Hydrolase</keyword>
<feature type="region of interest" description="Disordered" evidence="2">
    <location>
        <begin position="1"/>
        <end position="69"/>
    </location>
</feature>
<comment type="caution">
    <text evidence="4">The sequence shown here is derived from an EMBL/GenBank/DDBJ whole genome shotgun (WGS) entry which is preliminary data.</text>
</comment>
<organism evidence="4 5">
    <name type="scientific">Metarhizium robertsii</name>
    <dbReference type="NCBI Taxonomy" id="568076"/>
    <lineage>
        <taxon>Eukaryota</taxon>
        <taxon>Fungi</taxon>
        <taxon>Dikarya</taxon>
        <taxon>Ascomycota</taxon>
        <taxon>Pezizomycotina</taxon>
        <taxon>Sordariomycetes</taxon>
        <taxon>Hypocreomycetidae</taxon>
        <taxon>Hypocreales</taxon>
        <taxon>Clavicipitaceae</taxon>
        <taxon>Metarhizium</taxon>
    </lineage>
</organism>
<dbReference type="InterPro" id="IPR012462">
    <property type="entry name" value="UFSP1/2_DUB_cat"/>
</dbReference>
<evidence type="ECO:0000313" key="5">
    <source>
        <dbReference type="Proteomes" id="UP000030151"/>
    </source>
</evidence>
<protein>
    <submittedName>
        <fullName evidence="4">Peptidase C78 family protein</fullName>
    </submittedName>
</protein>
<dbReference type="AlphaFoldDB" id="A0A0A1V668"/>
<sequence>MPGWADIFRRRRRGSQHTTSLKPRRSKQSAQPVALGAPAAINPEVERLSETRQGSNRKKQSAPSLGTNHLGKFAYEDEMPSWLARKLAKGGQICTDGVIPVLAKVVGKSHSISYAYFCHPCVQHVSKLSREGHEHFQDGLPSVFQIQDLIESAWDLGHNSNGRLETGGIIGTRKYIGTPEARMHNQALRKGCVVRAFRPVETGQAWENMIKAIEAYFAAEWGTRPGRKHQGHSLTVVGFERSLGGGSYLYVFDPSSRDPESIKKHTSKGLKSNATRADSLVDPYRRGETYLSKYPEFEVLFSLSDEAYKTPYQDLDSTQ</sequence>
<dbReference type="Gene3D" id="3.90.70.130">
    <property type="match status" value="1"/>
</dbReference>
<evidence type="ECO:0000313" key="4">
    <source>
        <dbReference type="EMBL" id="EXV05111.1"/>
    </source>
</evidence>
<dbReference type="Proteomes" id="UP000030151">
    <property type="component" value="Unassembled WGS sequence"/>
</dbReference>
<reference evidence="4 5" key="1">
    <citation type="submission" date="2014-02" db="EMBL/GenBank/DDBJ databases">
        <title>The genome sequence of the entomopathogenic fungus Metarhizium robertsii ARSEF 2575.</title>
        <authorList>
            <person name="Giuliano Garisto Donzelli B."/>
            <person name="Roe B.A."/>
            <person name="Macmil S.L."/>
            <person name="Krasnoff S.B."/>
            <person name="Gibson D.M."/>
        </authorList>
    </citation>
    <scope>NUCLEOTIDE SEQUENCE [LARGE SCALE GENOMIC DNA]</scope>
    <source>
        <strain evidence="4 5">ARSEF 2575</strain>
    </source>
</reference>
<dbReference type="Pfam" id="PF07910">
    <property type="entry name" value="Peptidase_C78"/>
    <property type="match status" value="1"/>
</dbReference>
<accession>A0A0A1V668</accession>
<evidence type="ECO:0000259" key="3">
    <source>
        <dbReference type="Pfam" id="PF07910"/>
    </source>
</evidence>
<feature type="domain" description="UFSP1/2/DUB catalytic" evidence="3">
    <location>
        <begin position="131"/>
        <end position="299"/>
    </location>
</feature>
<dbReference type="GO" id="GO:0016787">
    <property type="term" value="F:hydrolase activity"/>
    <property type="evidence" value="ECO:0007669"/>
    <property type="project" value="UniProtKB-KW"/>
</dbReference>
<name>A0A0A1V668_9HYPO</name>
<proteinExistence type="predicted"/>
<dbReference type="HOGENOM" id="CLU_013053_0_0_1"/>
<evidence type="ECO:0000256" key="2">
    <source>
        <dbReference type="SAM" id="MobiDB-lite"/>
    </source>
</evidence>
<dbReference type="EMBL" id="JELW01000002">
    <property type="protein sequence ID" value="EXV05111.1"/>
    <property type="molecule type" value="Genomic_DNA"/>
</dbReference>
<gene>
    <name evidence="4" type="ORF">X797_002798</name>
</gene>